<evidence type="ECO:0000313" key="3">
    <source>
        <dbReference type="Proteomes" id="UP000776252"/>
    </source>
</evidence>
<proteinExistence type="predicted"/>
<organism evidence="2 3">
    <name type="scientific">Clostridium frigoris</name>
    <dbReference type="NCBI Taxonomy" id="205327"/>
    <lineage>
        <taxon>Bacteria</taxon>
        <taxon>Bacillati</taxon>
        <taxon>Bacillota</taxon>
        <taxon>Clostridia</taxon>
        <taxon>Eubacteriales</taxon>
        <taxon>Clostridiaceae</taxon>
        <taxon>Clostridium</taxon>
    </lineage>
</organism>
<dbReference type="PANTHER" id="PTHR32385:SF15">
    <property type="entry name" value="INOSITOL PHOSPHOCERAMIDE MANNOSYLTRANSFERASE 1"/>
    <property type="match status" value="1"/>
</dbReference>
<gene>
    <name evidence="2" type="ORF">KPL37_08840</name>
</gene>
<sequence>MSIPKIIHYCWFGRNSLPPLAKECIDSWKKYCPDYEIIEWNEDNFDINSNKYVKQAYKAKKYAFVTDYVRLYVLYAYGGIYMDTDVEVLKSLDKFLKNEAFSGFETIQTVPTGIMACVKKFPFFNELLSYYDSRDFMKKDGSYDLTTNVTIITDYCIQNGLKLNNTLQTVKGFAFYPKNYFCPKDHLSGNIHLTSETYTIHHFAGSWISRKDKMKAKTIRLLGPNITHVIVDFKKIIKKIAK</sequence>
<comment type="caution">
    <text evidence="2">The sequence shown here is derived from an EMBL/GenBank/DDBJ whole genome shotgun (WGS) entry which is preliminary data.</text>
</comment>
<dbReference type="Pfam" id="PF04488">
    <property type="entry name" value="Gly_transf_sug"/>
    <property type="match status" value="1"/>
</dbReference>
<reference evidence="2 3" key="1">
    <citation type="submission" date="2021-06" db="EMBL/GenBank/DDBJ databases">
        <title>Clostridia strains as spoilage organisms.</title>
        <authorList>
            <person name="Wambui J."/>
            <person name="Stephan R."/>
            <person name="Stevens M.J.A."/>
        </authorList>
    </citation>
    <scope>NUCLEOTIDE SEQUENCE [LARGE SCALE GENOMIC DNA]</scope>
    <source>
        <strain evidence="2 3">DSM 14204</strain>
    </source>
</reference>
<dbReference type="EMBL" id="JAHLDV010000015">
    <property type="protein sequence ID" value="MBU3159856.1"/>
    <property type="molecule type" value="Genomic_DNA"/>
</dbReference>
<name>A0ABS6BSF9_9CLOT</name>
<keyword evidence="1 2" id="KW-0808">Transferase</keyword>
<dbReference type="RefSeq" id="WP_216148138.1">
    <property type="nucleotide sequence ID" value="NZ_JAHLDV010000015.1"/>
</dbReference>
<dbReference type="Proteomes" id="UP000776252">
    <property type="component" value="Unassembled WGS sequence"/>
</dbReference>
<accession>A0ABS6BSF9</accession>
<keyword evidence="3" id="KW-1185">Reference proteome</keyword>
<protein>
    <submittedName>
        <fullName evidence="2">Glycosyl transferase</fullName>
    </submittedName>
</protein>
<dbReference type="GO" id="GO:0016740">
    <property type="term" value="F:transferase activity"/>
    <property type="evidence" value="ECO:0007669"/>
    <property type="project" value="UniProtKB-KW"/>
</dbReference>
<evidence type="ECO:0000256" key="1">
    <source>
        <dbReference type="ARBA" id="ARBA00022679"/>
    </source>
</evidence>
<evidence type="ECO:0000313" key="2">
    <source>
        <dbReference type="EMBL" id="MBU3159856.1"/>
    </source>
</evidence>
<dbReference type="InterPro" id="IPR051706">
    <property type="entry name" value="Glycosyltransferase_domain"/>
</dbReference>
<dbReference type="PANTHER" id="PTHR32385">
    <property type="entry name" value="MANNOSYL PHOSPHORYLINOSITOL CERAMIDE SYNTHASE"/>
    <property type="match status" value="1"/>
</dbReference>
<dbReference type="InterPro" id="IPR007577">
    <property type="entry name" value="GlycoTrfase_DXD_sugar-bd_CS"/>
</dbReference>